<dbReference type="Proteomes" id="UP000264310">
    <property type="component" value="Unassembled WGS sequence"/>
</dbReference>
<comment type="caution">
    <text evidence="7">The sequence shown here is derived from an EMBL/GenBank/DDBJ whole genome shotgun (WGS) entry which is preliminary data.</text>
</comment>
<dbReference type="AlphaFoldDB" id="A0A371X4M5"/>
<feature type="domain" description="C-type lysozyme inhibitor" evidence="6">
    <location>
        <begin position="56"/>
        <end position="118"/>
    </location>
</feature>
<organism evidence="7 8">
    <name type="scientific">Fulvimarina endophytica</name>
    <dbReference type="NCBI Taxonomy" id="2293836"/>
    <lineage>
        <taxon>Bacteria</taxon>
        <taxon>Pseudomonadati</taxon>
        <taxon>Pseudomonadota</taxon>
        <taxon>Alphaproteobacteria</taxon>
        <taxon>Hyphomicrobiales</taxon>
        <taxon>Aurantimonadaceae</taxon>
        <taxon>Fulvimarina</taxon>
    </lineage>
</organism>
<accession>A0A371X4M5</accession>
<dbReference type="RefSeq" id="WP_116682587.1">
    <property type="nucleotide sequence ID" value="NZ_QURL01000003.1"/>
</dbReference>
<keyword evidence="4" id="KW-0449">Lipoprotein</keyword>
<feature type="chain" id="PRO_5016655185" description="C-type lysozyme inhibitor domain-containing protein" evidence="5">
    <location>
        <begin position="30"/>
        <end position="135"/>
    </location>
</feature>
<evidence type="ECO:0000313" key="7">
    <source>
        <dbReference type="EMBL" id="RFC64170.1"/>
    </source>
</evidence>
<keyword evidence="1 5" id="KW-0732">Signal</keyword>
<dbReference type="OrthoDB" id="120729at2"/>
<evidence type="ECO:0000256" key="2">
    <source>
        <dbReference type="ARBA" id="ARBA00023136"/>
    </source>
</evidence>
<evidence type="ECO:0000313" key="8">
    <source>
        <dbReference type="Proteomes" id="UP000264310"/>
    </source>
</evidence>
<dbReference type="Pfam" id="PF09864">
    <property type="entry name" value="MliC"/>
    <property type="match status" value="1"/>
</dbReference>
<dbReference type="Gene3D" id="2.40.128.200">
    <property type="match status" value="1"/>
</dbReference>
<keyword evidence="2" id="KW-0472">Membrane</keyword>
<evidence type="ECO:0000256" key="3">
    <source>
        <dbReference type="ARBA" id="ARBA00023139"/>
    </source>
</evidence>
<keyword evidence="3" id="KW-0564">Palmitate</keyword>
<dbReference type="InterPro" id="IPR018660">
    <property type="entry name" value="MliC"/>
</dbReference>
<proteinExistence type="predicted"/>
<evidence type="ECO:0000256" key="1">
    <source>
        <dbReference type="ARBA" id="ARBA00022729"/>
    </source>
</evidence>
<dbReference type="InterPro" id="IPR036328">
    <property type="entry name" value="MliC_sf"/>
</dbReference>
<feature type="signal peptide" evidence="5">
    <location>
        <begin position="1"/>
        <end position="29"/>
    </location>
</feature>
<name>A0A371X4M5_9HYPH</name>
<dbReference type="EMBL" id="QURL01000003">
    <property type="protein sequence ID" value="RFC64170.1"/>
    <property type="molecule type" value="Genomic_DNA"/>
</dbReference>
<gene>
    <name evidence="7" type="ORF">DYI37_07380</name>
</gene>
<protein>
    <recommendedName>
        <fullName evidence="6">C-type lysozyme inhibitor domain-containing protein</fullName>
    </recommendedName>
</protein>
<reference evidence="7 8" key="1">
    <citation type="submission" date="2018-08" db="EMBL/GenBank/DDBJ databases">
        <title>Fulvimarina sp. 85, whole genome shotgun sequence.</title>
        <authorList>
            <person name="Tuo L."/>
        </authorList>
    </citation>
    <scope>NUCLEOTIDE SEQUENCE [LARGE SCALE GENOMIC DNA]</scope>
    <source>
        <strain evidence="7 8">85</strain>
    </source>
</reference>
<evidence type="ECO:0000256" key="4">
    <source>
        <dbReference type="ARBA" id="ARBA00023288"/>
    </source>
</evidence>
<evidence type="ECO:0000256" key="5">
    <source>
        <dbReference type="SAM" id="SignalP"/>
    </source>
</evidence>
<keyword evidence="8" id="KW-1185">Reference proteome</keyword>
<sequence length="135" mass="14643">MPKSPSRLPQRLLPAASLLALCLCGPASAATSEDVTVTLTGPVDRQLITYECRRNLEEEPVRIEVDFLNMPNANLAIVPVDGEPIPFALTVSASGSKYVSRSLVWWTRGNRGDLYDEFKGGIGEAQVCRVVRNAG</sequence>
<evidence type="ECO:0000259" key="6">
    <source>
        <dbReference type="Pfam" id="PF09864"/>
    </source>
</evidence>
<dbReference type="SUPFAM" id="SSF141488">
    <property type="entry name" value="YdhA-like"/>
    <property type="match status" value="1"/>
</dbReference>